<organism evidence="6 7">
    <name type="scientific">Piscirickettsia salmonis</name>
    <dbReference type="NCBI Taxonomy" id="1238"/>
    <lineage>
        <taxon>Bacteria</taxon>
        <taxon>Pseudomonadati</taxon>
        <taxon>Pseudomonadota</taxon>
        <taxon>Gammaproteobacteria</taxon>
        <taxon>Thiotrichales</taxon>
        <taxon>Piscirickettsiaceae</taxon>
        <taxon>Piscirickettsia</taxon>
    </lineage>
</organism>
<dbReference type="CDD" id="cd00610">
    <property type="entry name" value="OAT_like"/>
    <property type="match status" value="1"/>
</dbReference>
<comment type="subcellular location">
    <subcellularLocation>
        <location evidence="5">Cytoplasm</location>
    </subcellularLocation>
</comment>
<dbReference type="InterPro" id="IPR049704">
    <property type="entry name" value="Aminotrans_3_PPA_site"/>
</dbReference>
<keyword evidence="5" id="KW-0963">Cytoplasm</keyword>
<dbReference type="InterPro" id="IPR004636">
    <property type="entry name" value="AcOrn/SuccOrn_fam"/>
</dbReference>
<dbReference type="Proteomes" id="UP000029558">
    <property type="component" value="Chromosome"/>
</dbReference>
<keyword evidence="2 5" id="KW-0028">Amino-acid biosynthesis</keyword>
<keyword evidence="5" id="KW-0055">Arginine biosynthesis</keyword>
<comment type="cofactor">
    <cofactor evidence="5">
        <name>pyridoxal 5'-phosphate</name>
        <dbReference type="ChEBI" id="CHEBI:597326"/>
    </cofactor>
    <text evidence="5">Binds 1 pyridoxal phosphate per subunit.</text>
</comment>
<feature type="binding site" evidence="5">
    <location>
        <begin position="214"/>
        <end position="217"/>
    </location>
    <ligand>
        <name>pyridoxal 5'-phosphate</name>
        <dbReference type="ChEBI" id="CHEBI:597326"/>
    </ligand>
</feature>
<evidence type="ECO:0000256" key="3">
    <source>
        <dbReference type="ARBA" id="ARBA00022679"/>
    </source>
</evidence>
<dbReference type="Gene3D" id="3.90.1150.10">
    <property type="entry name" value="Aspartate Aminotransferase, domain 1"/>
    <property type="match status" value="1"/>
</dbReference>
<evidence type="ECO:0000256" key="1">
    <source>
        <dbReference type="ARBA" id="ARBA00022576"/>
    </source>
</evidence>
<keyword evidence="4 5" id="KW-0663">Pyridoxal phosphate</keyword>
<comment type="miscellaneous">
    <text evidence="5">May also have succinyldiaminopimelate aminotransferase activity, thus carrying out the corresponding step in lysine biosynthesis.</text>
</comment>
<dbReference type="InterPro" id="IPR050103">
    <property type="entry name" value="Class-III_PLP-dep_AT"/>
</dbReference>
<dbReference type="GO" id="GO:0042802">
    <property type="term" value="F:identical protein binding"/>
    <property type="evidence" value="ECO:0007669"/>
    <property type="project" value="TreeGrafter"/>
</dbReference>
<dbReference type="InterPro" id="IPR015422">
    <property type="entry name" value="PyrdxlP-dep_Trfase_small"/>
</dbReference>
<evidence type="ECO:0000256" key="2">
    <source>
        <dbReference type="ARBA" id="ARBA00022605"/>
    </source>
</evidence>
<dbReference type="HAMAP" id="MF_01107">
    <property type="entry name" value="ArgD_aminotrans_3"/>
    <property type="match status" value="1"/>
</dbReference>
<dbReference type="GO" id="GO:0005737">
    <property type="term" value="C:cytoplasm"/>
    <property type="evidence" value="ECO:0007669"/>
    <property type="project" value="UniProtKB-SubCell"/>
</dbReference>
<dbReference type="PANTHER" id="PTHR11986">
    <property type="entry name" value="AMINOTRANSFERASE CLASS III"/>
    <property type="match status" value="1"/>
</dbReference>
<dbReference type="EMBL" id="CP012508">
    <property type="protein sequence ID" value="ALB23912.1"/>
    <property type="molecule type" value="Genomic_DNA"/>
</dbReference>
<dbReference type="GO" id="GO:0003992">
    <property type="term" value="F:N2-acetyl-L-ornithine:2-oxoglutarate 5-aminotransferase activity"/>
    <property type="evidence" value="ECO:0007669"/>
    <property type="project" value="UniProtKB-UniRule"/>
</dbReference>
<dbReference type="EC" id="2.6.1.11" evidence="5"/>
<dbReference type="RefSeq" id="WP_017376923.1">
    <property type="nucleotide sequence ID" value="NZ_CP012508.1"/>
</dbReference>
<comment type="subunit">
    <text evidence="5">Homodimer.</text>
</comment>
<dbReference type="NCBIfam" id="TIGR00707">
    <property type="entry name" value="argD"/>
    <property type="match status" value="1"/>
</dbReference>
<feature type="modified residue" description="N6-(pyridoxal phosphate)lysine" evidence="5">
    <location>
        <position position="243"/>
    </location>
</feature>
<gene>
    <name evidence="5" type="primary">argD</name>
    <name evidence="6" type="ORF">KU39_2736</name>
</gene>
<dbReference type="AlphaFoldDB" id="A0A1L6TEK1"/>
<comment type="similarity">
    <text evidence="5">Belongs to the class-III pyridoxal-phosphate-dependent aminotransferase family. ArgD subfamily.</text>
</comment>
<evidence type="ECO:0000313" key="6">
    <source>
        <dbReference type="EMBL" id="ALB23912.1"/>
    </source>
</evidence>
<dbReference type="GO" id="GO:0030170">
    <property type="term" value="F:pyridoxal phosphate binding"/>
    <property type="evidence" value="ECO:0007669"/>
    <property type="project" value="InterPro"/>
</dbReference>
<evidence type="ECO:0000313" key="7">
    <source>
        <dbReference type="Proteomes" id="UP000029558"/>
    </source>
</evidence>
<feature type="binding site" evidence="5">
    <location>
        <position position="127"/>
    </location>
    <ligand>
        <name>pyridoxal 5'-phosphate</name>
        <dbReference type="ChEBI" id="CHEBI:597326"/>
    </ligand>
</feature>
<keyword evidence="1 5" id="KW-0032">Aminotransferase</keyword>
<dbReference type="GO" id="GO:0006526">
    <property type="term" value="P:L-arginine biosynthetic process"/>
    <property type="evidence" value="ECO:0007669"/>
    <property type="project" value="UniProtKB-UniRule"/>
</dbReference>
<dbReference type="OrthoDB" id="9801052at2"/>
<feature type="binding site" evidence="5">
    <location>
        <begin position="95"/>
        <end position="96"/>
    </location>
    <ligand>
        <name>pyridoxal 5'-phosphate</name>
        <dbReference type="ChEBI" id="CHEBI:597326"/>
    </ligand>
</feature>
<dbReference type="InterPro" id="IPR015421">
    <property type="entry name" value="PyrdxlP-dep_Trfase_major"/>
</dbReference>
<dbReference type="InterPro" id="IPR015424">
    <property type="entry name" value="PyrdxlP-dep_Trfase"/>
</dbReference>
<dbReference type="NCBIfam" id="NF002325">
    <property type="entry name" value="PRK01278.1"/>
    <property type="match status" value="1"/>
</dbReference>
<dbReference type="SUPFAM" id="SSF53383">
    <property type="entry name" value="PLP-dependent transferases"/>
    <property type="match status" value="1"/>
</dbReference>
<comment type="pathway">
    <text evidence="5">Amino-acid biosynthesis; L-arginine biosynthesis; N(2)-acetyl-L-ornithine from L-glutamate: step 4/4.</text>
</comment>
<dbReference type="FunFam" id="3.40.640.10:FF:000004">
    <property type="entry name" value="Acetylornithine aminotransferase"/>
    <property type="match status" value="1"/>
</dbReference>
<reference evidence="6 7" key="1">
    <citation type="journal article" date="2014" name="Genome Announc.">
        <title>Comparative Genome Analysis of Two Isolates of the Fish Pathogen Piscirickettsia salmonis from Different Hosts Reveals Major Differences in Virulence-Associated Secretion Systems.</title>
        <authorList>
            <person name="Bohle H."/>
            <person name="Henriquez P."/>
            <person name="Grothusen H."/>
            <person name="Navas E."/>
            <person name="Sandoval A."/>
            <person name="Bustamante F."/>
            <person name="Bustos P."/>
            <person name="Mancilla M."/>
        </authorList>
    </citation>
    <scope>NUCLEOTIDE SEQUENCE [LARGE SCALE GENOMIC DNA]</scope>
    <source>
        <strain evidence="7">B1-32597</strain>
    </source>
</reference>
<evidence type="ECO:0000256" key="4">
    <source>
        <dbReference type="ARBA" id="ARBA00022898"/>
    </source>
</evidence>
<feature type="binding site" evidence="5">
    <location>
        <position position="130"/>
    </location>
    <ligand>
        <name>N(2)-acetyl-L-ornithine</name>
        <dbReference type="ChEBI" id="CHEBI:57805"/>
    </ligand>
</feature>
<dbReference type="PIRSF" id="PIRSF000521">
    <property type="entry name" value="Transaminase_4ab_Lys_Orn"/>
    <property type="match status" value="1"/>
</dbReference>
<comment type="catalytic activity">
    <reaction evidence="5">
        <text>N(2)-acetyl-L-ornithine + 2-oxoglutarate = N-acetyl-L-glutamate 5-semialdehyde + L-glutamate</text>
        <dbReference type="Rhea" id="RHEA:18049"/>
        <dbReference type="ChEBI" id="CHEBI:16810"/>
        <dbReference type="ChEBI" id="CHEBI:29123"/>
        <dbReference type="ChEBI" id="CHEBI:29985"/>
        <dbReference type="ChEBI" id="CHEBI:57805"/>
        <dbReference type="EC" id="2.6.1.11"/>
    </reaction>
</comment>
<dbReference type="PANTHER" id="PTHR11986:SF79">
    <property type="entry name" value="ACETYLORNITHINE AMINOTRANSFERASE, MITOCHONDRIAL"/>
    <property type="match status" value="1"/>
</dbReference>
<sequence length="388" mass="41480">MSHLMPAYNRQPVAFTKGEGVWLWDEQGKKYLDGLAGIAVCSLGHSHPKITEVIQQQAAQLMHVSNGFQIPEQEQLAGQLAELSGLDQAFFANSGAEANEAAIKIARLFGQKKGIDNPVIITMQKSFHGRTMACITASGNINIQKGFQPLMPGFIYAPFGDSGVLEKIVKANANVVAIMAEPVQGEGGVHVPPADFLDQIRRICDDNDLLMILDEIQSGVGRTGKMFGFQHSNSVPDVMTLAKALGNGFPVGACLARGKAADLLTVGTHGTTYGGNPLACRVASMVLETMLSDKVIENGAEVGQYLQEQLRAKFAGNDKVVDVRGQGLWIGIEMHKPCAALRAAAMAEGLVFNVTAGNTIRLAPPLILTKTEADLMVSILEKIIGDFN</sequence>
<dbReference type="Pfam" id="PF00202">
    <property type="entry name" value="Aminotran_3"/>
    <property type="match status" value="1"/>
</dbReference>
<feature type="binding site" evidence="5">
    <location>
        <position position="272"/>
    </location>
    <ligand>
        <name>pyridoxal 5'-phosphate</name>
        <dbReference type="ChEBI" id="CHEBI:597326"/>
    </ligand>
</feature>
<protein>
    <recommendedName>
        <fullName evidence="5">Acetylornithine aminotransferase</fullName>
        <shortName evidence="5">ACOAT</shortName>
        <ecNumber evidence="5">2.6.1.11</ecNumber>
    </recommendedName>
</protein>
<name>A0A1L6TEK1_PISSA</name>
<accession>A0A1L6TEK1</accession>
<dbReference type="Gene3D" id="3.40.640.10">
    <property type="entry name" value="Type I PLP-dependent aspartate aminotransferase-like (Major domain)"/>
    <property type="match status" value="1"/>
</dbReference>
<keyword evidence="3 5" id="KW-0808">Transferase</keyword>
<dbReference type="InterPro" id="IPR005814">
    <property type="entry name" value="Aminotrans_3"/>
</dbReference>
<evidence type="ECO:0000256" key="5">
    <source>
        <dbReference type="HAMAP-Rule" id="MF_01107"/>
    </source>
</evidence>
<proteinExistence type="inferred from homology"/>
<feature type="binding site" evidence="5">
    <location>
        <position position="271"/>
    </location>
    <ligand>
        <name>N(2)-acetyl-L-ornithine</name>
        <dbReference type="ChEBI" id="CHEBI:57805"/>
    </ligand>
</feature>
<dbReference type="PROSITE" id="PS00600">
    <property type="entry name" value="AA_TRANSFER_CLASS_3"/>
    <property type="match status" value="1"/>
</dbReference>